<accession>A0A6J7FPK2</accession>
<evidence type="ECO:0000256" key="1">
    <source>
        <dbReference type="SAM" id="MobiDB-lite"/>
    </source>
</evidence>
<sequence>MADLPPTPTTGTAPPNREDPPGARTDQELAQLRAEAMRLRSQRPPLTYAAIANRLHIARSTAYRWANPAALEADRVATERRRQDPDLRDAERRRQRDYRRELVAGKRCARCGGPAPRTNDLDALCRSALQHQATAARILELLDGGTAATRTAIQAAPDPPRGKVSVFLRQLRAIGTAAQPGTGLAHRELVERLAAAEPVAAGHLPIREREAVAIAAGCLLALTDRSR</sequence>
<protein>
    <submittedName>
        <fullName evidence="2">Unannotated protein</fullName>
    </submittedName>
</protein>
<evidence type="ECO:0000313" key="2">
    <source>
        <dbReference type="EMBL" id="CAB4897652.1"/>
    </source>
</evidence>
<reference evidence="2" key="1">
    <citation type="submission" date="2020-05" db="EMBL/GenBank/DDBJ databases">
        <authorList>
            <person name="Chiriac C."/>
            <person name="Salcher M."/>
            <person name="Ghai R."/>
            <person name="Kavagutti S V."/>
        </authorList>
    </citation>
    <scope>NUCLEOTIDE SEQUENCE</scope>
</reference>
<gene>
    <name evidence="2" type="ORF">UFOPK3609_00108</name>
</gene>
<organism evidence="2">
    <name type="scientific">freshwater metagenome</name>
    <dbReference type="NCBI Taxonomy" id="449393"/>
    <lineage>
        <taxon>unclassified sequences</taxon>
        <taxon>metagenomes</taxon>
        <taxon>ecological metagenomes</taxon>
    </lineage>
</organism>
<dbReference type="EMBL" id="CAFBMQ010000002">
    <property type="protein sequence ID" value="CAB4897652.1"/>
    <property type="molecule type" value="Genomic_DNA"/>
</dbReference>
<feature type="region of interest" description="Disordered" evidence="1">
    <location>
        <begin position="1"/>
        <end position="27"/>
    </location>
</feature>
<dbReference type="AlphaFoldDB" id="A0A6J7FPK2"/>
<feature type="compositionally biased region" description="Basic and acidic residues" evidence="1">
    <location>
        <begin position="16"/>
        <end position="27"/>
    </location>
</feature>
<proteinExistence type="predicted"/>
<name>A0A6J7FPK2_9ZZZZ</name>